<proteinExistence type="inferred from homology"/>
<dbReference type="Gene3D" id="3.10.110.10">
    <property type="entry name" value="Ubiquitin Conjugating Enzyme"/>
    <property type="match status" value="1"/>
</dbReference>
<dbReference type="SMART" id="SM00212">
    <property type="entry name" value="UBCc"/>
    <property type="match status" value="1"/>
</dbReference>
<dbReference type="InterPro" id="IPR023313">
    <property type="entry name" value="UBQ-conjugating_AS"/>
</dbReference>
<feature type="compositionally biased region" description="Basic residues" evidence="8">
    <location>
        <begin position="217"/>
        <end position="229"/>
    </location>
</feature>
<feature type="region of interest" description="Disordered" evidence="8">
    <location>
        <begin position="193"/>
        <end position="253"/>
    </location>
</feature>
<evidence type="ECO:0000256" key="3">
    <source>
        <dbReference type="ARBA" id="ARBA00022741"/>
    </source>
</evidence>
<evidence type="ECO:0000256" key="6">
    <source>
        <dbReference type="PROSITE-ProRule" id="PRU10133"/>
    </source>
</evidence>
<comment type="similarity">
    <text evidence="7">Belongs to the ubiquitin-conjugating enzyme family.</text>
</comment>
<evidence type="ECO:0000256" key="2">
    <source>
        <dbReference type="ARBA" id="ARBA00022679"/>
    </source>
</evidence>
<dbReference type="FunFam" id="3.10.110.10:FF:000004">
    <property type="entry name" value="Ubiquitin-conjugating enzyme E2 A"/>
    <property type="match status" value="1"/>
</dbReference>
<sequence length="253" mass="28683">MVAPRLLADDCWSTERGRPRCRARVRTVLSWSRGATMSTPARRRLMRDFKRMQTDPPEGVNGAPCDNDIMKWHAVIFGPDDTAWEDGTFKLSVEFTEEYPNKAPTVKFLTKMFHPNIYADGSICLDILQNQWSPIYDISAILTSIQSLLCDPNPNSPANSEAARLYQENRREYERKVKEIVEQSWDFCEQKAAAATDSGVEKKKRGRPLGSKNSKPAQKKPGAKPRGRPPKGCTWSDEKQAYIDDSTGEIKKK</sequence>
<dbReference type="GO" id="GO:0006281">
    <property type="term" value="P:DNA repair"/>
    <property type="evidence" value="ECO:0007669"/>
    <property type="project" value="UniProtKB-ARBA"/>
</dbReference>
<evidence type="ECO:0000313" key="10">
    <source>
        <dbReference type="EMBL" id="CAE0583760.1"/>
    </source>
</evidence>
<dbReference type="InterPro" id="IPR050113">
    <property type="entry name" value="Ub_conjugating_enzyme"/>
</dbReference>
<evidence type="ECO:0000256" key="5">
    <source>
        <dbReference type="ARBA" id="ARBA00022840"/>
    </source>
</evidence>
<dbReference type="PROSITE" id="PS50127">
    <property type="entry name" value="UBC_2"/>
    <property type="match status" value="1"/>
</dbReference>
<dbReference type="Pfam" id="PF00179">
    <property type="entry name" value="UQ_con"/>
    <property type="match status" value="1"/>
</dbReference>
<keyword evidence="5 7" id="KW-0067">ATP-binding</keyword>
<dbReference type="InterPro" id="IPR000608">
    <property type="entry name" value="UBC"/>
</dbReference>
<dbReference type="CDD" id="cd23790">
    <property type="entry name" value="UBCc_UBE2A_2B"/>
    <property type="match status" value="1"/>
</dbReference>
<evidence type="ECO:0000256" key="7">
    <source>
        <dbReference type="RuleBase" id="RU362109"/>
    </source>
</evidence>
<organism evidence="10">
    <name type="scientific">Emiliania huxleyi</name>
    <name type="common">Coccolithophore</name>
    <name type="synonym">Pontosphaera huxleyi</name>
    <dbReference type="NCBI Taxonomy" id="2903"/>
    <lineage>
        <taxon>Eukaryota</taxon>
        <taxon>Haptista</taxon>
        <taxon>Haptophyta</taxon>
        <taxon>Prymnesiophyceae</taxon>
        <taxon>Isochrysidales</taxon>
        <taxon>Noelaerhabdaceae</taxon>
        <taxon>Emiliania</taxon>
    </lineage>
</organism>
<name>A0A7S3TGI7_EMIHU</name>
<keyword evidence="4 7" id="KW-0833">Ubl conjugation pathway</keyword>
<feature type="active site" description="Glycyl thioester intermediate" evidence="6">
    <location>
        <position position="124"/>
    </location>
</feature>
<evidence type="ECO:0000256" key="4">
    <source>
        <dbReference type="ARBA" id="ARBA00022786"/>
    </source>
</evidence>
<feature type="compositionally biased region" description="Basic and acidic residues" evidence="8">
    <location>
        <begin position="236"/>
        <end position="253"/>
    </location>
</feature>
<evidence type="ECO:0000256" key="8">
    <source>
        <dbReference type="SAM" id="MobiDB-lite"/>
    </source>
</evidence>
<keyword evidence="2" id="KW-0808">Transferase</keyword>
<protein>
    <recommendedName>
        <fullName evidence="1">E2 ubiquitin-conjugating enzyme</fullName>
        <ecNumber evidence="1">2.3.2.23</ecNumber>
    </recommendedName>
</protein>
<gene>
    <name evidence="10" type="ORF">EHUX00137_LOCUS38148</name>
</gene>
<evidence type="ECO:0000256" key="1">
    <source>
        <dbReference type="ARBA" id="ARBA00012486"/>
    </source>
</evidence>
<dbReference type="GO" id="GO:0061631">
    <property type="term" value="F:ubiquitin conjugating enzyme activity"/>
    <property type="evidence" value="ECO:0007669"/>
    <property type="project" value="UniProtKB-EC"/>
</dbReference>
<dbReference type="PROSITE" id="PS00183">
    <property type="entry name" value="UBC_1"/>
    <property type="match status" value="1"/>
</dbReference>
<reference evidence="10" key="1">
    <citation type="submission" date="2021-01" db="EMBL/GenBank/DDBJ databases">
        <authorList>
            <person name="Corre E."/>
            <person name="Pelletier E."/>
            <person name="Niang G."/>
            <person name="Scheremetjew M."/>
            <person name="Finn R."/>
            <person name="Kale V."/>
            <person name="Holt S."/>
            <person name="Cochrane G."/>
            <person name="Meng A."/>
            <person name="Brown T."/>
            <person name="Cohen L."/>
        </authorList>
    </citation>
    <scope>NUCLEOTIDE SEQUENCE</scope>
    <source>
        <strain evidence="10">379</strain>
    </source>
</reference>
<dbReference type="EC" id="2.3.2.23" evidence="1"/>
<dbReference type="AlphaFoldDB" id="A0A7S3TGI7"/>
<accession>A0A7S3TGI7</accession>
<dbReference type="EMBL" id="HBIR01048815">
    <property type="protein sequence ID" value="CAE0583760.1"/>
    <property type="molecule type" value="Transcribed_RNA"/>
</dbReference>
<keyword evidence="3 7" id="KW-0547">Nucleotide-binding</keyword>
<feature type="domain" description="UBC core" evidence="9">
    <location>
        <begin position="40"/>
        <end position="186"/>
    </location>
</feature>
<dbReference type="GO" id="GO:0005524">
    <property type="term" value="F:ATP binding"/>
    <property type="evidence" value="ECO:0007669"/>
    <property type="project" value="UniProtKB-UniRule"/>
</dbReference>
<dbReference type="PANTHER" id="PTHR24067">
    <property type="entry name" value="UBIQUITIN-CONJUGATING ENZYME E2"/>
    <property type="match status" value="1"/>
</dbReference>
<dbReference type="InterPro" id="IPR016135">
    <property type="entry name" value="UBQ-conjugating_enzyme/RWD"/>
</dbReference>
<dbReference type="SUPFAM" id="SSF54495">
    <property type="entry name" value="UBC-like"/>
    <property type="match status" value="1"/>
</dbReference>
<evidence type="ECO:0000259" key="9">
    <source>
        <dbReference type="PROSITE" id="PS50127"/>
    </source>
</evidence>